<gene>
    <name evidence="2" type="ORF">R1flu_005014</name>
</gene>
<evidence type="ECO:0000256" key="1">
    <source>
        <dbReference type="SAM" id="MobiDB-lite"/>
    </source>
</evidence>
<proteinExistence type="predicted"/>
<protein>
    <submittedName>
        <fullName evidence="2">Uncharacterized protein</fullName>
    </submittedName>
</protein>
<dbReference type="EMBL" id="JBHFFA010000003">
    <property type="protein sequence ID" value="KAL2633535.1"/>
    <property type="molecule type" value="Genomic_DNA"/>
</dbReference>
<reference evidence="2 3" key="1">
    <citation type="submission" date="2024-09" db="EMBL/GenBank/DDBJ databases">
        <title>Chromosome-scale assembly of Riccia fluitans.</title>
        <authorList>
            <person name="Paukszto L."/>
            <person name="Sawicki J."/>
            <person name="Karawczyk K."/>
            <person name="Piernik-Szablinska J."/>
            <person name="Szczecinska M."/>
            <person name="Mazdziarz M."/>
        </authorList>
    </citation>
    <scope>NUCLEOTIDE SEQUENCE [LARGE SCALE GENOMIC DNA]</scope>
    <source>
        <strain evidence="2">Rf_01</strain>
        <tissue evidence="2">Aerial parts of the thallus</tissue>
    </source>
</reference>
<organism evidence="2 3">
    <name type="scientific">Riccia fluitans</name>
    <dbReference type="NCBI Taxonomy" id="41844"/>
    <lineage>
        <taxon>Eukaryota</taxon>
        <taxon>Viridiplantae</taxon>
        <taxon>Streptophyta</taxon>
        <taxon>Embryophyta</taxon>
        <taxon>Marchantiophyta</taxon>
        <taxon>Marchantiopsida</taxon>
        <taxon>Marchantiidae</taxon>
        <taxon>Marchantiales</taxon>
        <taxon>Ricciaceae</taxon>
        <taxon>Riccia</taxon>
    </lineage>
</organism>
<keyword evidence="3" id="KW-1185">Reference proteome</keyword>
<feature type="region of interest" description="Disordered" evidence="1">
    <location>
        <begin position="1"/>
        <end position="22"/>
    </location>
</feature>
<evidence type="ECO:0000313" key="2">
    <source>
        <dbReference type="EMBL" id="KAL2633535.1"/>
    </source>
</evidence>
<evidence type="ECO:0000313" key="3">
    <source>
        <dbReference type="Proteomes" id="UP001605036"/>
    </source>
</evidence>
<sequence>MGKGKERASNTPTGHRCTTPGQGFPIVLDPITNGTGRAAGLRDPLEKRERGRCLVLSIHLMIDSEVASIVLLPAIHYVFPGMIGFGMEGRSGLGWHPNAPVARIESDCNVFPIS</sequence>
<comment type="caution">
    <text evidence="2">The sequence shown here is derived from an EMBL/GenBank/DDBJ whole genome shotgun (WGS) entry which is preliminary data.</text>
</comment>
<name>A0ABD1YSR0_9MARC</name>
<dbReference type="Proteomes" id="UP001605036">
    <property type="component" value="Unassembled WGS sequence"/>
</dbReference>
<accession>A0ABD1YSR0</accession>
<dbReference type="AlphaFoldDB" id="A0ABD1YSR0"/>